<keyword evidence="2" id="KW-1185">Reference proteome</keyword>
<name>A0A9X3J3X4_9BACT</name>
<evidence type="ECO:0000313" key="1">
    <source>
        <dbReference type="EMBL" id="MCY1013705.1"/>
    </source>
</evidence>
<sequence length="63" mass="6723">MERSMPPFNLDNSGGCNTYVGAPWLSEADIAALATWAQAGAPAGEITGRTFEGLPAWRLDRVD</sequence>
<gene>
    <name evidence="1" type="ORF">OV079_50900</name>
</gene>
<evidence type="ECO:0000313" key="2">
    <source>
        <dbReference type="Proteomes" id="UP001150924"/>
    </source>
</evidence>
<dbReference type="Proteomes" id="UP001150924">
    <property type="component" value="Unassembled WGS sequence"/>
</dbReference>
<organism evidence="1 2">
    <name type="scientific">Nannocystis pusilla</name>
    <dbReference type="NCBI Taxonomy" id="889268"/>
    <lineage>
        <taxon>Bacteria</taxon>
        <taxon>Pseudomonadati</taxon>
        <taxon>Myxococcota</taxon>
        <taxon>Polyangia</taxon>
        <taxon>Nannocystales</taxon>
        <taxon>Nannocystaceae</taxon>
        <taxon>Nannocystis</taxon>
    </lineage>
</organism>
<comment type="caution">
    <text evidence="1">The sequence shown here is derived from an EMBL/GenBank/DDBJ whole genome shotgun (WGS) entry which is preliminary data.</text>
</comment>
<proteinExistence type="predicted"/>
<protein>
    <submittedName>
        <fullName evidence="1">Uncharacterized protein</fullName>
    </submittedName>
</protein>
<accession>A0A9X3J3X4</accession>
<dbReference type="RefSeq" id="WP_267777806.1">
    <property type="nucleotide sequence ID" value="NZ_JAPNKE010000002.1"/>
</dbReference>
<dbReference type="EMBL" id="JAPNKE010000002">
    <property type="protein sequence ID" value="MCY1013705.1"/>
    <property type="molecule type" value="Genomic_DNA"/>
</dbReference>
<dbReference type="AlphaFoldDB" id="A0A9X3J3X4"/>
<reference evidence="1" key="1">
    <citation type="submission" date="2022-11" db="EMBL/GenBank/DDBJ databases">
        <title>Minimal conservation of predation-associated metabolite biosynthetic gene clusters underscores biosynthetic potential of Myxococcota including descriptions for ten novel species: Archangium lansinium sp. nov., Myxococcus landrumus sp. nov., Nannocystis bai.</title>
        <authorList>
            <person name="Ahearne A."/>
            <person name="Stevens C."/>
            <person name="Phillips K."/>
        </authorList>
    </citation>
    <scope>NUCLEOTIDE SEQUENCE</scope>
    <source>
        <strain evidence="1">Na p29</strain>
    </source>
</reference>